<dbReference type="GO" id="GO:0007155">
    <property type="term" value="P:cell adhesion"/>
    <property type="evidence" value="ECO:0007669"/>
    <property type="project" value="UniProtKB-KW"/>
</dbReference>
<organism evidence="20 21">
    <name type="scientific">Chiloscyllium punctatum</name>
    <name type="common">Brownbanded bambooshark</name>
    <name type="synonym">Hemiscyllium punctatum</name>
    <dbReference type="NCBI Taxonomy" id="137246"/>
    <lineage>
        <taxon>Eukaryota</taxon>
        <taxon>Metazoa</taxon>
        <taxon>Chordata</taxon>
        <taxon>Craniata</taxon>
        <taxon>Vertebrata</taxon>
        <taxon>Chondrichthyes</taxon>
        <taxon>Elasmobranchii</taxon>
        <taxon>Galeomorphii</taxon>
        <taxon>Galeoidea</taxon>
        <taxon>Orectolobiformes</taxon>
        <taxon>Hemiscylliidae</taxon>
        <taxon>Chiloscyllium</taxon>
    </lineage>
</organism>
<feature type="disulfide bond" evidence="12">
    <location>
        <begin position="1378"/>
        <end position="1395"/>
    </location>
</feature>
<dbReference type="FunFam" id="2.10.25.10:FF:000033">
    <property type="entry name" value="Laminin subunit alpha 2"/>
    <property type="match status" value="1"/>
</dbReference>
<evidence type="ECO:0000256" key="15">
    <source>
        <dbReference type="SAM" id="SignalP"/>
    </source>
</evidence>
<dbReference type="GO" id="GO:0048732">
    <property type="term" value="P:gland development"/>
    <property type="evidence" value="ECO:0007669"/>
    <property type="project" value="UniProtKB-ARBA"/>
</dbReference>
<evidence type="ECO:0000256" key="11">
    <source>
        <dbReference type="ARBA" id="ARBA00023292"/>
    </source>
</evidence>
<dbReference type="GO" id="GO:0005576">
    <property type="term" value="C:extracellular region"/>
    <property type="evidence" value="ECO:0007669"/>
    <property type="project" value="UniProtKB-ARBA"/>
</dbReference>
<evidence type="ECO:0000256" key="4">
    <source>
        <dbReference type="ARBA" id="ARBA00022729"/>
    </source>
</evidence>
<dbReference type="InterPro" id="IPR008211">
    <property type="entry name" value="Laminin_N"/>
</dbReference>
<dbReference type="Pfam" id="PF00052">
    <property type="entry name" value="Laminin_B"/>
    <property type="match status" value="1"/>
</dbReference>
<feature type="disulfide bond" evidence="12">
    <location>
        <begin position="550"/>
        <end position="562"/>
    </location>
</feature>
<feature type="domain" description="Laminin EGF-like" evidence="17">
    <location>
        <begin position="1376"/>
        <end position="1426"/>
    </location>
</feature>
<feature type="domain" description="Laminin EGF-like" evidence="17">
    <location>
        <begin position="460"/>
        <end position="504"/>
    </location>
</feature>
<feature type="domain" description="Laminin EGF-like" evidence="17">
    <location>
        <begin position="597"/>
        <end position="644"/>
    </location>
</feature>
<dbReference type="PRINTS" id="PR00011">
    <property type="entry name" value="EGFLAMININ"/>
</dbReference>
<feature type="domain" description="Laminin EGF-like" evidence="17">
    <location>
        <begin position="1327"/>
        <end position="1375"/>
    </location>
</feature>
<feature type="domain" description="Laminin EGF-like" evidence="17">
    <location>
        <begin position="1842"/>
        <end position="1888"/>
    </location>
</feature>
<keyword evidence="21" id="KW-1185">Reference proteome</keyword>
<dbReference type="Proteomes" id="UP000287033">
    <property type="component" value="Unassembled WGS sequence"/>
</dbReference>
<feature type="disulfide bond" evidence="12">
    <location>
        <begin position="322"/>
        <end position="331"/>
    </location>
</feature>
<evidence type="ECO:0000313" key="20">
    <source>
        <dbReference type="EMBL" id="GCC23322.1"/>
    </source>
</evidence>
<dbReference type="SMART" id="SM00281">
    <property type="entry name" value="LamB"/>
    <property type="match status" value="1"/>
</dbReference>
<dbReference type="SUPFAM" id="SSF57196">
    <property type="entry name" value="EGF/Laminin"/>
    <property type="match status" value="19"/>
</dbReference>
<dbReference type="SMART" id="SM00136">
    <property type="entry name" value="LamNT"/>
    <property type="match status" value="1"/>
</dbReference>
<dbReference type="CDD" id="cd02795">
    <property type="entry name" value="CBM6-CBM35-CBM36_like"/>
    <property type="match status" value="1"/>
</dbReference>
<dbReference type="CDD" id="cd00055">
    <property type="entry name" value="EGF_Lam"/>
    <property type="match status" value="20"/>
</dbReference>
<dbReference type="Pfam" id="PF00054">
    <property type="entry name" value="Laminin_G_1"/>
    <property type="match status" value="2"/>
</dbReference>
<proteinExistence type="predicted"/>
<dbReference type="SMART" id="SM00282">
    <property type="entry name" value="LamG"/>
    <property type="match status" value="5"/>
</dbReference>
<feature type="domain" description="Laminin EGF-like" evidence="17">
    <location>
        <begin position="367"/>
        <end position="413"/>
    </location>
</feature>
<feature type="disulfide bond" evidence="12">
    <location>
        <begin position="414"/>
        <end position="426"/>
    </location>
</feature>
<dbReference type="Gene3D" id="2.60.120.260">
    <property type="entry name" value="Galactose-binding domain-like"/>
    <property type="match status" value="1"/>
</dbReference>
<dbReference type="GO" id="GO:0030334">
    <property type="term" value="P:regulation of cell migration"/>
    <property type="evidence" value="ECO:0007669"/>
    <property type="project" value="InterPro"/>
</dbReference>
<feature type="disulfide bond" evidence="12">
    <location>
        <begin position="1239"/>
        <end position="1256"/>
    </location>
</feature>
<dbReference type="PROSITE" id="PS51115">
    <property type="entry name" value="LAMININ_IVA"/>
    <property type="match status" value="1"/>
</dbReference>
<evidence type="ECO:0008006" key="22">
    <source>
        <dbReference type="Google" id="ProtNLM"/>
    </source>
</evidence>
<dbReference type="FunFam" id="2.10.25.10:FF:000084">
    <property type="entry name" value="Laminin subunit alpha 3"/>
    <property type="match status" value="1"/>
</dbReference>
<evidence type="ECO:0000256" key="6">
    <source>
        <dbReference type="ARBA" id="ARBA00022869"/>
    </source>
</evidence>
<dbReference type="FunFam" id="2.60.120.200:FF:000151">
    <property type="entry name" value="Laminin subunit alpha 5"/>
    <property type="match status" value="1"/>
</dbReference>
<dbReference type="PROSITE" id="PS01248">
    <property type="entry name" value="EGF_LAM_1"/>
    <property type="match status" value="7"/>
</dbReference>
<dbReference type="FunFam" id="2.10.25.10:FF:000388">
    <property type="entry name" value="Laminin subunit alpha"/>
    <property type="match status" value="1"/>
</dbReference>
<dbReference type="InterPro" id="IPR056863">
    <property type="entry name" value="LMN_ATRN_NET-like_EGF"/>
</dbReference>
<dbReference type="PANTHER" id="PTHR10574:SF406">
    <property type="entry name" value="LAMININ SUBUNIT ALPHA 5"/>
    <property type="match status" value="1"/>
</dbReference>
<feature type="disulfide bond" evidence="12">
    <location>
        <begin position="1376"/>
        <end position="1388"/>
    </location>
</feature>
<dbReference type="Pfam" id="PF24973">
    <property type="entry name" value="EGF_LMN_ATRN"/>
    <property type="match status" value="3"/>
</dbReference>
<feature type="domain" description="Laminin EGF-like" evidence="17">
    <location>
        <begin position="645"/>
        <end position="697"/>
    </location>
</feature>
<feature type="disulfide bond" evidence="12">
    <location>
        <begin position="1397"/>
        <end position="1406"/>
    </location>
</feature>
<feature type="disulfide bond" evidence="12">
    <location>
        <begin position="480"/>
        <end position="489"/>
    </location>
</feature>
<comment type="subcellular location">
    <subcellularLocation>
        <location evidence="1">Secreted</location>
        <location evidence="1">Extracellular space</location>
        <location evidence="1">Extracellular matrix</location>
        <location evidence="1">Basement membrane</location>
    </subcellularLocation>
</comment>
<feature type="disulfide bond" evidence="12">
    <location>
        <begin position="435"/>
        <end position="444"/>
    </location>
</feature>
<dbReference type="InterPro" id="IPR000742">
    <property type="entry name" value="EGF"/>
</dbReference>
<dbReference type="FunFam" id="2.10.25.10:FF:000090">
    <property type="entry name" value="laminin subunit alpha"/>
    <property type="match status" value="1"/>
</dbReference>
<feature type="domain" description="Laminin EGF-like" evidence="17">
    <location>
        <begin position="414"/>
        <end position="459"/>
    </location>
</feature>
<keyword evidence="7" id="KW-0130">Cell adhesion</keyword>
<feature type="coiled-coil region" evidence="13">
    <location>
        <begin position="2078"/>
        <end position="2205"/>
    </location>
</feature>
<feature type="disulfide bond" evidence="12">
    <location>
        <begin position="460"/>
        <end position="472"/>
    </location>
</feature>
<dbReference type="Gene3D" id="2.10.25.10">
    <property type="entry name" value="Laminin"/>
    <property type="match status" value="19"/>
</dbReference>
<feature type="domain" description="Laminin EGF-like" evidence="17">
    <location>
        <begin position="302"/>
        <end position="346"/>
    </location>
</feature>
<comment type="caution">
    <text evidence="20">The sequence shown here is derived from an EMBL/GenBank/DDBJ whole genome shotgun (WGS) entry which is preliminary data.</text>
</comment>
<dbReference type="InterPro" id="IPR050440">
    <property type="entry name" value="Laminin/Netrin_ECM"/>
</dbReference>
<dbReference type="FunFam" id="2.60.120.200:FF:000150">
    <property type="entry name" value="Laminin subunit alpha 5"/>
    <property type="match status" value="1"/>
</dbReference>
<dbReference type="FunFam" id="2.10.25.10:FF:000083">
    <property type="entry name" value="Laminin subunit alpha"/>
    <property type="match status" value="1"/>
</dbReference>
<dbReference type="InterPro" id="IPR002049">
    <property type="entry name" value="LE_dom"/>
</dbReference>
<feature type="disulfide bond" evidence="12">
    <location>
        <begin position="1237"/>
        <end position="1249"/>
    </location>
</feature>
<feature type="domain" description="Laminin EGF-like" evidence="17">
    <location>
        <begin position="1707"/>
        <end position="1762"/>
    </location>
</feature>
<evidence type="ECO:0000256" key="9">
    <source>
        <dbReference type="ARBA" id="ARBA00023157"/>
    </source>
</evidence>
<feature type="signal peptide" evidence="15">
    <location>
        <begin position="1"/>
        <end position="22"/>
    </location>
</feature>
<evidence type="ECO:0000259" key="17">
    <source>
        <dbReference type="PROSITE" id="PS50027"/>
    </source>
</evidence>
<keyword evidence="3" id="KW-0272">Extracellular matrix</keyword>
<feature type="disulfide bond" evidence="12">
    <location>
        <begin position="1733"/>
        <end position="1742"/>
    </location>
</feature>
<dbReference type="Pfam" id="PF02210">
    <property type="entry name" value="Laminin_G_2"/>
    <property type="match status" value="3"/>
</dbReference>
<feature type="disulfide bond" evidence="12">
    <location>
        <begin position="615"/>
        <end position="624"/>
    </location>
</feature>
<feature type="disulfide bond" evidence="12">
    <location>
        <begin position="1676"/>
        <end position="1685"/>
    </location>
</feature>
<keyword evidence="10" id="KW-0325">Glycoprotein</keyword>
<gene>
    <name evidence="20" type="ORF">chiPu_0001716</name>
</gene>
<evidence type="ECO:0000256" key="1">
    <source>
        <dbReference type="ARBA" id="ARBA00004302"/>
    </source>
</evidence>
<keyword evidence="9 12" id="KW-1015">Disulfide bond</keyword>
<dbReference type="FunFam" id="2.10.25.10:FF:000069">
    <property type="entry name" value="Laminin subunit alpha 1"/>
    <property type="match status" value="1"/>
</dbReference>
<keyword evidence="8 13" id="KW-0175">Coiled coil</keyword>
<dbReference type="Pfam" id="PF00055">
    <property type="entry name" value="Laminin_N"/>
    <property type="match status" value="1"/>
</dbReference>
<dbReference type="PROSITE" id="PS50025">
    <property type="entry name" value="LAM_G_DOMAIN"/>
    <property type="match status" value="4"/>
</dbReference>
<evidence type="ECO:0000313" key="21">
    <source>
        <dbReference type="Proteomes" id="UP000287033"/>
    </source>
</evidence>
<evidence type="ECO:0000256" key="10">
    <source>
        <dbReference type="ARBA" id="ARBA00023180"/>
    </source>
</evidence>
<dbReference type="OrthoDB" id="18487at2759"/>
<dbReference type="InterPro" id="IPR013320">
    <property type="entry name" value="ConA-like_dom_sf"/>
</dbReference>
<feature type="domain" description="Laminin EGF-like" evidence="17">
    <location>
        <begin position="1237"/>
        <end position="1282"/>
    </location>
</feature>
<dbReference type="InterPro" id="IPR010307">
    <property type="entry name" value="Laminin_dom_II"/>
</dbReference>
<feature type="disulfide bond" evidence="12">
    <location>
        <begin position="668"/>
        <end position="677"/>
    </location>
</feature>
<dbReference type="GO" id="GO:0045995">
    <property type="term" value="P:regulation of embryonic development"/>
    <property type="evidence" value="ECO:0007669"/>
    <property type="project" value="InterPro"/>
</dbReference>
<dbReference type="InterPro" id="IPR000034">
    <property type="entry name" value="Laminin_IV"/>
</dbReference>
<feature type="domain" description="Laminin IV type A" evidence="18">
    <location>
        <begin position="1447"/>
        <end position="1623"/>
    </location>
</feature>
<evidence type="ECO:0000256" key="3">
    <source>
        <dbReference type="ARBA" id="ARBA00022530"/>
    </source>
</evidence>
<keyword evidence="4 15" id="KW-0732">Signal</keyword>
<feature type="domain" description="Laminin G" evidence="16">
    <location>
        <begin position="2854"/>
        <end position="3025"/>
    </location>
</feature>
<keyword evidence="5" id="KW-0677">Repeat</keyword>
<feature type="disulfide bond" evidence="12">
    <location>
        <begin position="505"/>
        <end position="517"/>
    </location>
</feature>
<dbReference type="FunFam" id="2.10.25.10:FF:000082">
    <property type="entry name" value="Laminin subunit alpha 1"/>
    <property type="match status" value="1"/>
</dbReference>
<comment type="caution">
    <text evidence="12">Lacks conserved residue(s) required for the propagation of feature annotation.</text>
</comment>
<evidence type="ECO:0000259" key="19">
    <source>
        <dbReference type="PROSITE" id="PS51117"/>
    </source>
</evidence>
<evidence type="ECO:0000256" key="12">
    <source>
        <dbReference type="PROSITE-ProRule" id="PRU00460"/>
    </source>
</evidence>
<feature type="disulfide bond" evidence="12">
    <location>
        <begin position="416"/>
        <end position="433"/>
    </location>
</feature>
<dbReference type="InterPro" id="IPR009254">
    <property type="entry name" value="Laminin_aI"/>
</dbReference>
<dbReference type="Gene3D" id="2.60.120.200">
    <property type="match status" value="5"/>
</dbReference>
<dbReference type="STRING" id="137246.A0A401RYU3"/>
<dbReference type="FunFam" id="2.10.25.10:FF:000209">
    <property type="entry name" value="Laminin subunit alpha 5"/>
    <property type="match status" value="2"/>
</dbReference>
<dbReference type="GO" id="GO:0009887">
    <property type="term" value="P:animal organ morphogenesis"/>
    <property type="evidence" value="ECO:0007669"/>
    <property type="project" value="TreeGrafter"/>
</dbReference>
<dbReference type="GO" id="GO:0035239">
    <property type="term" value="P:tube morphogenesis"/>
    <property type="evidence" value="ECO:0007669"/>
    <property type="project" value="UniProtKB-ARBA"/>
</dbReference>
<dbReference type="OMA" id="ISHCAAH"/>
<evidence type="ECO:0000256" key="13">
    <source>
        <dbReference type="SAM" id="Coils"/>
    </source>
</evidence>
<feature type="disulfide bond" evidence="12">
    <location>
        <begin position="390"/>
        <end position="399"/>
    </location>
</feature>
<dbReference type="FunFam" id="2.10.25.10:FF:000034">
    <property type="entry name" value="Laminin subunit alpha 3"/>
    <property type="match status" value="1"/>
</dbReference>
<keyword evidence="11 12" id="KW-0424">Laminin EGF-like domain</keyword>
<dbReference type="GO" id="GO:0030155">
    <property type="term" value="P:regulation of cell adhesion"/>
    <property type="evidence" value="ECO:0007669"/>
    <property type="project" value="InterPro"/>
</dbReference>
<dbReference type="Pfam" id="PF00053">
    <property type="entry name" value="EGF_laminin"/>
    <property type="match status" value="16"/>
</dbReference>
<keyword evidence="2" id="KW-0964">Secreted</keyword>
<evidence type="ECO:0000256" key="7">
    <source>
        <dbReference type="ARBA" id="ARBA00022889"/>
    </source>
</evidence>
<accession>A0A401RYU3</accession>
<reference evidence="20 21" key="1">
    <citation type="journal article" date="2018" name="Nat. Ecol. Evol.">
        <title>Shark genomes provide insights into elasmobranch evolution and the origin of vertebrates.</title>
        <authorList>
            <person name="Hara Y"/>
            <person name="Yamaguchi K"/>
            <person name="Onimaru K"/>
            <person name="Kadota M"/>
            <person name="Koyanagi M"/>
            <person name="Keeley SD"/>
            <person name="Tatsumi K"/>
            <person name="Tanaka K"/>
            <person name="Motone F"/>
            <person name="Kageyama Y"/>
            <person name="Nozu R"/>
            <person name="Adachi N"/>
            <person name="Nishimura O"/>
            <person name="Nakagawa R"/>
            <person name="Tanegashima C"/>
            <person name="Kiyatake I"/>
            <person name="Matsumoto R"/>
            <person name="Murakumo K"/>
            <person name="Nishida K"/>
            <person name="Terakita A"/>
            <person name="Kuratani S"/>
            <person name="Sato K"/>
            <person name="Hyodo S Kuraku.S."/>
        </authorList>
    </citation>
    <scope>NUCLEOTIDE SEQUENCE [LARGE SCALE GENOMIC DNA]</scope>
</reference>
<dbReference type="PROSITE" id="PS50027">
    <property type="entry name" value="EGF_LAM_2"/>
    <property type="match status" value="15"/>
</dbReference>
<dbReference type="GO" id="GO:0005201">
    <property type="term" value="F:extracellular matrix structural constituent"/>
    <property type="evidence" value="ECO:0007669"/>
    <property type="project" value="TreeGrafter"/>
</dbReference>
<dbReference type="GO" id="GO:0045202">
    <property type="term" value="C:synapse"/>
    <property type="evidence" value="ECO:0007669"/>
    <property type="project" value="UniProtKB-ARBA"/>
</dbReference>
<dbReference type="FunFam" id="2.60.120.260:FF:000444">
    <property type="entry name" value="Laminin subunit alpha 5"/>
    <property type="match status" value="1"/>
</dbReference>
<feature type="domain" description="Laminin N-terminal" evidence="19">
    <location>
        <begin position="1"/>
        <end position="172"/>
    </location>
</feature>
<feature type="domain" description="Laminin G" evidence="16">
    <location>
        <begin position="3070"/>
        <end position="3240"/>
    </location>
</feature>
<feature type="disulfide bond" evidence="12">
    <location>
        <begin position="1258"/>
        <end position="1267"/>
    </location>
</feature>
<dbReference type="PANTHER" id="PTHR10574">
    <property type="entry name" value="NETRIN/LAMININ-RELATED"/>
    <property type="match status" value="1"/>
</dbReference>
<dbReference type="GO" id="GO:0007411">
    <property type="term" value="P:axon guidance"/>
    <property type="evidence" value="ECO:0007669"/>
    <property type="project" value="TreeGrafter"/>
</dbReference>
<dbReference type="CDD" id="cd00110">
    <property type="entry name" value="LamG"/>
    <property type="match status" value="5"/>
</dbReference>
<dbReference type="PROSITE" id="PS51117">
    <property type="entry name" value="LAMININ_NTER"/>
    <property type="match status" value="1"/>
</dbReference>
<dbReference type="InterPro" id="IPR001791">
    <property type="entry name" value="Laminin_G"/>
</dbReference>
<feature type="domain" description="Laminin EGF-like" evidence="17">
    <location>
        <begin position="1657"/>
        <end position="1706"/>
    </location>
</feature>
<feature type="coiled-coil region" evidence="13">
    <location>
        <begin position="2442"/>
        <end position="2476"/>
    </location>
</feature>
<dbReference type="Pfam" id="PF06009">
    <property type="entry name" value="Laminin_II"/>
    <property type="match status" value="1"/>
</dbReference>
<evidence type="ECO:0000256" key="2">
    <source>
        <dbReference type="ARBA" id="ARBA00022525"/>
    </source>
</evidence>
<feature type="disulfide bond" evidence="12">
    <location>
        <begin position="1351"/>
        <end position="1360"/>
    </location>
</feature>
<feature type="disulfide bond" evidence="12">
    <location>
        <begin position="525"/>
        <end position="534"/>
    </location>
</feature>
<feature type="disulfide bond" evidence="12">
    <location>
        <begin position="571"/>
        <end position="580"/>
    </location>
</feature>
<dbReference type="EMBL" id="BEZZ01000026">
    <property type="protein sequence ID" value="GCC23322.1"/>
    <property type="molecule type" value="Genomic_DNA"/>
</dbReference>
<dbReference type="Pfam" id="PF06008">
    <property type="entry name" value="Laminin_I"/>
    <property type="match status" value="1"/>
</dbReference>
<dbReference type="GO" id="GO:0043256">
    <property type="term" value="C:laminin complex"/>
    <property type="evidence" value="ECO:0007669"/>
    <property type="project" value="UniProtKB-ARBA"/>
</dbReference>
<keyword evidence="6" id="KW-0084">Basement membrane</keyword>
<evidence type="ECO:0000259" key="16">
    <source>
        <dbReference type="PROSITE" id="PS50025"/>
    </source>
</evidence>
<feature type="domain" description="Laminin G" evidence="16">
    <location>
        <begin position="2506"/>
        <end position="2704"/>
    </location>
</feature>
<dbReference type="GO" id="GO:0005102">
    <property type="term" value="F:signaling receptor binding"/>
    <property type="evidence" value="ECO:0007669"/>
    <property type="project" value="InterPro"/>
</dbReference>
<dbReference type="SMART" id="SM00180">
    <property type="entry name" value="EGF_Lam"/>
    <property type="match status" value="22"/>
</dbReference>
<dbReference type="FunFam" id="2.10.25.10:FF:000188">
    <property type="entry name" value="Laminin subunit gamma 2"/>
    <property type="match status" value="1"/>
</dbReference>
<dbReference type="GO" id="GO:0002009">
    <property type="term" value="P:morphogenesis of an epithelium"/>
    <property type="evidence" value="ECO:0007669"/>
    <property type="project" value="UniProtKB-ARBA"/>
</dbReference>
<sequence length="3424" mass="378993">MQVWALLIILKCSRYMFDPTLGWLFHVAYVLIKFANSPRPDLWVLERSTDFGETYSPWQYFASSKRDCIEKFGPKSVERIIKDDDAICTTEYSRIVPLENGEIVVSLVNGRPGAMNFSYSPVLRDFTKATNIRLRFLRTNTLLGHLMGKALRDPTVTRRYYYSIKDISIGGRCVCNGHADVCDAKDLSNPYRLQCDCQHNTCGGSCDHCCPGYNQLPWKPATIDSANECEPCNCNGHSFECVYDPEVDERKGSLNRHGRYEGGGVCINCQDNTAGVNCERCIHGYYRAPDMPADSVNACLPCNCNSEFTEGACEDNTGRCYCKYNYAGENCDYCAEGYYNFPNCYFLPVDPTQSTGALIHVGKIINCDCSAAGTQNNDCQPDPSTGHCNCKPNFTGRFCKQCMPHHFGANCQPCRCLGPGVTGGSCNEETGQCICRQGFEGFYCDQCAPGYFNYPLCQLCSCSVAGSLPEVCDHSGRCLCKPEFDGARCDQCATGFHSYPRCQACSCDVRGSVDNFCGSTGQCQCQPSYAGPTCNQCAPGFYGYPSCTSCRCTLEGSYINSCDQETGRCSCRPLVTGLHCDTCVEGAYGFPDCRVTSCDPAGSTSLSSDTESCQCRTNVEGSACDKCKPLYWNLSIENPRGCTSCQCHIEGTLNGVAECLQSDGQCFCKPNVCTHHCTTCKAGYYNLDHRNYFGCQGCQCDIGGSVGSACADRSGSCQCRQNIEGRTCNQARPDHYFPDLHHLGFEIEDGTTPDGRAVRFGFNPLEFENFSWRGYAQMSPIQPKVVVTVNVTSPDLFRIVFRYVNRGSTDVKGMVMVSEISLECGNCSEQTKQIIFAPSTEPTFVTVPQNTFVEPFVLNPGAWSVVIEAEGILLDYLVLLPSAYYEAPILQLKVTEPCTYTINPEDTTQNCLMYRHLPLDGFPSIMAAEGMCAFDNYLHSQCQVVQLTPRHPSMVLLNAEQVNVQLMMRVPHSGTYVVLIEYATETDPGQSISLRMNALGGQQQPDTIRLNYCKYSFLCHGVATDSLNRVAVYELPTNVELQMVADSANILLNKIYLIPHEQFTMEYVLPGVHCISTHGTFAPDSGSCTTSRFQKPSQSIILREGEISSPSTLLHLYPLRTLDRLQQPPIQPPTIVETTDLIFLQSPQIILDITENDVSIIIRVPDGKTLWLDYILIIPEASYNSNYLVEEPLDKSYDFISTCGGNSFYINPTTASKFCKDSAVSLAAFYNNGALPCMCHEVGATRSSCDPFGGQCQCRPNVIGRDCSRCATGYYGFPNCRPCNCGQRLCEEVTGHCICPPRTIQPECIVCEPQTFGCHPLVGCEECNCSHSGIRDRTRPGCNSESGQCRCKPNVTGRRCDRCAPGYYHYPDCMPCNCNEAGTQASICDSVTGQCHCKENVEGPQCDTCRLGTFYLDLANPKGCTSCFCFGATDRCQISDKRRTAFEHMSGWKLMGSDRQELLVTPNREDREVTADVADISQELYWQASLPYLGDQISSYGGHLMYQLRSEVQRGDIISLPVESRPDVILKGNQMTIMYVAKDYPAPGELHESWLQLVESNFRHAQTHNPVSREEMMMVLASLDGLQIRALHSQLAKLVALRNVILEQASDTGEGSVASNVEICHCPANYMGDSCQDCSPGYYRDTKGLFLGKCVPCNCNGHSDQCLDGSGICVNCQHNTEGENCERCKTGLVENATFGAASLCVQCPCPLTVSSNNFAKDCINHGDRTQCLCKPGYAGLKCERCAPGYYGNPMVLGSECRPCNCCMHNTAGPHCELCAPGFYGDAVIAKDCAPCNCSPCGTESCDDRTGECQCKPGVTGPHCDQCEAGYYGYDSCTGCQRCSCGIASRDETCDIQTGQCPCMPGASGLQCQHCAPGYWSHSSNGCKKCNCNGGSCNPRTGDCTCNNGLGGRQCDTCLQTHQIPVVDNLDSMKCEPCDSCVVALLEDLNKTAALLPDIEGQLSNLTASSIAWARMNALNDSIAPLEDELSKQHESQDQTKDHLDELETDSMNLIQDLVAYEEKVTMINKEVVALGESVDGTHQRASGLLNNITDLKGNILDLIDQMNKTQLDTSMPSADEFVQKLAEVEKLLKEMRGRNFSSQQDMAEKEEDEANKLLERVQKQLEKPLQDIKDLVARISDKLLKYNSELMDLRDILNEAVNKTGQANEKNNINEYLLAENMQKVDELEDRYKQVKEMLKMASDFLAQVSDLLQMFDGAKEEYERLAAMLDGARMPLIEKVKKFSPASSKIPIIERAEEHAQFLDELAKNLSRAIEDTNQDGFIQRAVNASNAYAGIIEAVERAKAAAKEADEAATKALKRVMDEDLAQEAANLKKASTLLEKEAKKAQKKSEEELKPKLKASKERMEDAKTKKEQLLNQLTSLQDMLKDITRGDISDTIASAKHVAATANRTAVNVQNTLVPMKKNLEQWQEKYGGAPSDSEEFNKTLQEANKSVAALNETIPLLLDKLNKLEARNQTSNISASIDRIRLLISQARNAANKVKVPMKFNGTSGVQVRSPSNPDDLRAYTSLTFYIQREQAQKRRRKQATSSSNQFVLYLGGQNPHGDYMGVAVKNGKLEWVYKLGGEEATLQADSDVSDDRFDTVKLERILQYGQISYSIEKGTVTETKGNGFAKGNDALLNLNPEDVVFYVGGYPPEFTPPKTLKYPNFKGCIELGTLNTQVISLYNLVQTFDLNTTADEPCRSSYLTMERGMCEKYLCLTIENGKLVLFVYLNNELKIERNNENQNLLSDGFPHQIQIIMVFSKKVKIYVRVDRKTVLSSERDASRPSISKYYLGGVPVENLPDNLRSQFPTGGSIKGCMRSVKALDKNLDLKREKTIGISYGCSTNLLVSRSADFKGQGYLSLTPQNVPMLRNNFISGFGFQTQQRNALMFYYPSPEGNCQVSLKQGLVTLKAFNTEVKSQTEYTDGSPHYVSFSITNEQLKMTIDDQEKQESKLAKRKRRQSGEIEKGQIYFGGVPGADLGANLTGCISNVFIYRKDSDEQSVVDLQKHKVMVGAELNSCPSEKPPQQIRSHKRERSRQAITKLESEQQLSASCQLPKMPAASDAHYFRGSHLSRLEYDNIPDSFHMRSRFSLDVLCNSSHGMLFYVSNELETSFMALLVSKGRFVFLFDIKGKKLRIPSKEKCTDGKWHTVFFSRDRNQGQLVIDGLRVQSSTILVTASLDVRAPFYVGAVPKGKARRIAQGIPAAKFSGCIRKFQLDGKVMDPPSRAYDVAPCFERNLETGTFFSVADGYLIIDESFIVGKDYELMLEVRPRSLSGVLCHVGRKRSLYLSLYVENGKVIVQLNNGAGEFSVSVIPQQSLCDGQWHHIAVIKRKNVIQLDVDTDSKHTVGPLHSPRTNSKEILYLGGVPETVQMSMLSSIRYSFVGCIKNVLINQKPVQLNRPGSIYGGVSTSGCPLL</sequence>
<feature type="disulfide bond" evidence="12">
    <location>
        <begin position="367"/>
        <end position="379"/>
    </location>
</feature>
<feature type="chain" id="PRO_5019154512" description="Laminin subunit alpha-5" evidence="15">
    <location>
        <begin position="23"/>
        <end position="3424"/>
    </location>
</feature>
<feature type="domain" description="Laminin EGF-like" evidence="17">
    <location>
        <begin position="1795"/>
        <end position="1841"/>
    </location>
</feature>
<feature type="region of interest" description="Disordered" evidence="14">
    <location>
        <begin position="2345"/>
        <end position="2374"/>
    </location>
</feature>
<dbReference type="SMART" id="SM00181">
    <property type="entry name" value="EGF"/>
    <property type="match status" value="13"/>
</dbReference>
<evidence type="ECO:0000259" key="18">
    <source>
        <dbReference type="PROSITE" id="PS51115"/>
    </source>
</evidence>
<feature type="domain" description="Laminin EGF-like" evidence="17">
    <location>
        <begin position="550"/>
        <end position="595"/>
    </location>
</feature>
<evidence type="ECO:0000256" key="8">
    <source>
        <dbReference type="ARBA" id="ARBA00023054"/>
    </source>
</evidence>
<evidence type="ECO:0000256" key="5">
    <source>
        <dbReference type="ARBA" id="ARBA00022737"/>
    </source>
</evidence>
<feature type="disulfide bond" evidence="12">
    <location>
        <begin position="1862"/>
        <end position="1871"/>
    </location>
</feature>
<feature type="domain" description="Laminin EGF-like" evidence="17">
    <location>
        <begin position="505"/>
        <end position="549"/>
    </location>
</feature>
<dbReference type="SUPFAM" id="SSF49899">
    <property type="entry name" value="Concanavalin A-like lectins/glucanases"/>
    <property type="match status" value="5"/>
</dbReference>
<evidence type="ECO:0000256" key="14">
    <source>
        <dbReference type="SAM" id="MobiDB-lite"/>
    </source>
</evidence>
<name>A0A401RYU3_CHIPU</name>
<feature type="disulfide bond" evidence="12">
    <location>
        <begin position="1814"/>
        <end position="1823"/>
    </location>
</feature>
<feature type="disulfide bond" evidence="12">
    <location>
        <begin position="552"/>
        <end position="569"/>
    </location>
</feature>
<protein>
    <recommendedName>
        <fullName evidence="22">Laminin subunit alpha-5</fullName>
    </recommendedName>
</protein>
<dbReference type="FunFam" id="2.10.25.10:FF:000454">
    <property type="entry name" value="Laminin subunit alpha 1"/>
    <property type="match status" value="1"/>
</dbReference>
<feature type="domain" description="Laminin G" evidence="16">
    <location>
        <begin position="3247"/>
        <end position="3421"/>
    </location>
</feature>